<evidence type="ECO:0000256" key="1">
    <source>
        <dbReference type="SAM" id="MobiDB-lite"/>
    </source>
</evidence>
<feature type="compositionally biased region" description="Polar residues" evidence="1">
    <location>
        <begin position="11"/>
        <end position="31"/>
    </location>
</feature>
<dbReference type="AlphaFoldDB" id="A0AAV4CWS7"/>
<dbReference type="Proteomes" id="UP000735302">
    <property type="component" value="Unassembled WGS sequence"/>
</dbReference>
<sequence length="106" mass="11308">MDGKGEEDNGHSQWSLASASAKPQSPNQLPQQGDLRLYSPPSGRGVNGTRNRRVPADLRADSKATVPPKGKGNGHTQSVVIVQVGLLCLACSSRMMLPCPHFLYSP</sequence>
<organism evidence="2 3">
    <name type="scientific">Plakobranchus ocellatus</name>
    <dbReference type="NCBI Taxonomy" id="259542"/>
    <lineage>
        <taxon>Eukaryota</taxon>
        <taxon>Metazoa</taxon>
        <taxon>Spiralia</taxon>
        <taxon>Lophotrochozoa</taxon>
        <taxon>Mollusca</taxon>
        <taxon>Gastropoda</taxon>
        <taxon>Heterobranchia</taxon>
        <taxon>Euthyneura</taxon>
        <taxon>Panpulmonata</taxon>
        <taxon>Sacoglossa</taxon>
        <taxon>Placobranchoidea</taxon>
        <taxon>Plakobranchidae</taxon>
        <taxon>Plakobranchus</taxon>
    </lineage>
</organism>
<protein>
    <submittedName>
        <fullName evidence="2">Uncharacterized protein</fullName>
    </submittedName>
</protein>
<reference evidence="2 3" key="1">
    <citation type="journal article" date="2021" name="Elife">
        <title>Chloroplast acquisition without the gene transfer in kleptoplastic sea slugs, Plakobranchus ocellatus.</title>
        <authorList>
            <person name="Maeda T."/>
            <person name="Takahashi S."/>
            <person name="Yoshida T."/>
            <person name="Shimamura S."/>
            <person name="Takaki Y."/>
            <person name="Nagai Y."/>
            <person name="Toyoda A."/>
            <person name="Suzuki Y."/>
            <person name="Arimoto A."/>
            <person name="Ishii H."/>
            <person name="Satoh N."/>
            <person name="Nishiyama T."/>
            <person name="Hasebe M."/>
            <person name="Maruyama T."/>
            <person name="Minagawa J."/>
            <person name="Obokata J."/>
            <person name="Shigenobu S."/>
        </authorList>
    </citation>
    <scope>NUCLEOTIDE SEQUENCE [LARGE SCALE GENOMIC DNA]</scope>
</reference>
<proteinExistence type="predicted"/>
<name>A0AAV4CWS7_9GAST</name>
<gene>
    <name evidence="2" type="ORF">PoB_006287700</name>
</gene>
<evidence type="ECO:0000313" key="2">
    <source>
        <dbReference type="EMBL" id="GFO36372.1"/>
    </source>
</evidence>
<accession>A0AAV4CWS7</accession>
<feature type="region of interest" description="Disordered" evidence="1">
    <location>
        <begin position="1"/>
        <end position="75"/>
    </location>
</feature>
<keyword evidence="3" id="KW-1185">Reference proteome</keyword>
<feature type="compositionally biased region" description="Basic and acidic residues" evidence="1">
    <location>
        <begin position="1"/>
        <end position="10"/>
    </location>
</feature>
<dbReference type="EMBL" id="BLXT01007055">
    <property type="protein sequence ID" value="GFO36372.1"/>
    <property type="molecule type" value="Genomic_DNA"/>
</dbReference>
<comment type="caution">
    <text evidence="2">The sequence shown here is derived from an EMBL/GenBank/DDBJ whole genome shotgun (WGS) entry which is preliminary data.</text>
</comment>
<evidence type="ECO:0000313" key="3">
    <source>
        <dbReference type="Proteomes" id="UP000735302"/>
    </source>
</evidence>